<evidence type="ECO:0000256" key="11">
    <source>
        <dbReference type="SAM" id="Phobius"/>
    </source>
</evidence>
<dbReference type="PRINTS" id="PR00344">
    <property type="entry name" value="BCTRLSENSOR"/>
</dbReference>
<protein>
    <recommendedName>
        <fullName evidence="3">histidine kinase</fullName>
        <ecNumber evidence="3">2.7.13.3</ecNumber>
    </recommendedName>
</protein>
<dbReference type="PROSITE" id="PS50839">
    <property type="entry name" value="CHASE"/>
    <property type="match status" value="1"/>
</dbReference>
<dbReference type="Pfam" id="PF02518">
    <property type="entry name" value="HATPase_c"/>
    <property type="match status" value="1"/>
</dbReference>
<evidence type="ECO:0000259" key="13">
    <source>
        <dbReference type="PROSITE" id="PS50112"/>
    </source>
</evidence>
<dbReference type="GO" id="GO:0016020">
    <property type="term" value="C:membrane"/>
    <property type="evidence" value="ECO:0007669"/>
    <property type="project" value="UniProtKB-SubCell"/>
</dbReference>
<dbReference type="Pfam" id="PF03924">
    <property type="entry name" value="CHASE"/>
    <property type="match status" value="1"/>
</dbReference>
<dbReference type="InterPro" id="IPR050736">
    <property type="entry name" value="Sensor_HK_Regulatory"/>
</dbReference>
<feature type="domain" description="CHASE" evidence="14">
    <location>
        <begin position="115"/>
        <end position="249"/>
    </location>
</feature>
<dbReference type="InterPro" id="IPR006189">
    <property type="entry name" value="CHASE_dom"/>
</dbReference>
<dbReference type="PANTHER" id="PTHR43711">
    <property type="entry name" value="TWO-COMPONENT HISTIDINE KINASE"/>
    <property type="match status" value="1"/>
</dbReference>
<evidence type="ECO:0000256" key="6">
    <source>
        <dbReference type="ARBA" id="ARBA00022692"/>
    </source>
</evidence>
<dbReference type="SMART" id="SM00387">
    <property type="entry name" value="HATPase_c"/>
    <property type="match status" value="1"/>
</dbReference>
<dbReference type="InterPro" id="IPR003661">
    <property type="entry name" value="HisK_dim/P_dom"/>
</dbReference>
<evidence type="ECO:0000256" key="2">
    <source>
        <dbReference type="ARBA" id="ARBA00004370"/>
    </source>
</evidence>
<dbReference type="Proteomes" id="UP000428260">
    <property type="component" value="Chromosome"/>
</dbReference>
<name>A0A6I6K8H7_9BACT</name>
<dbReference type="InterPro" id="IPR036890">
    <property type="entry name" value="HATPase_C_sf"/>
</dbReference>
<dbReference type="PROSITE" id="PS50109">
    <property type="entry name" value="HIS_KIN"/>
    <property type="match status" value="1"/>
</dbReference>
<keyword evidence="6 11" id="KW-0812">Transmembrane</keyword>
<dbReference type="Gene3D" id="3.30.565.10">
    <property type="entry name" value="Histidine kinase-like ATPase, C-terminal domain"/>
    <property type="match status" value="1"/>
</dbReference>
<dbReference type="InterPro" id="IPR005467">
    <property type="entry name" value="His_kinase_dom"/>
</dbReference>
<keyword evidence="10 11" id="KW-0472">Membrane</keyword>
<keyword evidence="8 11" id="KW-1133">Transmembrane helix</keyword>
<dbReference type="Gene3D" id="3.30.450.350">
    <property type="entry name" value="CHASE domain"/>
    <property type="match status" value="1"/>
</dbReference>
<dbReference type="PANTHER" id="PTHR43711:SF31">
    <property type="entry name" value="HISTIDINE KINASE"/>
    <property type="match status" value="1"/>
</dbReference>
<gene>
    <name evidence="15" type="ORF">GM418_31085</name>
</gene>
<dbReference type="KEGG" id="mcos:GM418_31085"/>
<accession>A0A6I6K8H7</accession>
<dbReference type="InterPro" id="IPR000014">
    <property type="entry name" value="PAS"/>
</dbReference>
<dbReference type="PROSITE" id="PS50112">
    <property type="entry name" value="PAS"/>
    <property type="match status" value="1"/>
</dbReference>
<organism evidence="15 16">
    <name type="scientific">Maribellus comscasis</name>
    <dbReference type="NCBI Taxonomy" id="2681766"/>
    <lineage>
        <taxon>Bacteria</taxon>
        <taxon>Pseudomonadati</taxon>
        <taxon>Bacteroidota</taxon>
        <taxon>Bacteroidia</taxon>
        <taxon>Marinilabiliales</taxon>
        <taxon>Prolixibacteraceae</taxon>
        <taxon>Maribellus</taxon>
    </lineage>
</organism>
<dbReference type="InterPro" id="IPR004358">
    <property type="entry name" value="Sig_transdc_His_kin-like_C"/>
</dbReference>
<dbReference type="CDD" id="cd00130">
    <property type="entry name" value="PAS"/>
    <property type="match status" value="1"/>
</dbReference>
<feature type="domain" description="PAS" evidence="13">
    <location>
        <begin position="294"/>
        <end position="364"/>
    </location>
</feature>
<proteinExistence type="predicted"/>
<evidence type="ECO:0000256" key="3">
    <source>
        <dbReference type="ARBA" id="ARBA00012438"/>
    </source>
</evidence>
<comment type="catalytic activity">
    <reaction evidence="1">
        <text>ATP + protein L-histidine = ADP + protein N-phospho-L-histidine.</text>
        <dbReference type="EC" id="2.7.13.3"/>
    </reaction>
</comment>
<evidence type="ECO:0000259" key="14">
    <source>
        <dbReference type="PROSITE" id="PS50839"/>
    </source>
</evidence>
<comment type="subcellular location">
    <subcellularLocation>
        <location evidence="2">Membrane</location>
    </subcellularLocation>
</comment>
<evidence type="ECO:0000313" key="15">
    <source>
        <dbReference type="EMBL" id="QGY47943.1"/>
    </source>
</evidence>
<dbReference type="EMBL" id="CP046401">
    <property type="protein sequence ID" value="QGY47943.1"/>
    <property type="molecule type" value="Genomic_DNA"/>
</dbReference>
<evidence type="ECO:0000256" key="7">
    <source>
        <dbReference type="ARBA" id="ARBA00022777"/>
    </source>
</evidence>
<dbReference type="InterPro" id="IPR036097">
    <property type="entry name" value="HisK_dim/P_sf"/>
</dbReference>
<dbReference type="Pfam" id="PF08448">
    <property type="entry name" value="PAS_4"/>
    <property type="match status" value="1"/>
</dbReference>
<feature type="transmembrane region" description="Helical" evidence="11">
    <location>
        <begin position="14"/>
        <end position="34"/>
    </location>
</feature>
<dbReference type="InterPro" id="IPR042240">
    <property type="entry name" value="CHASE_sf"/>
</dbReference>
<dbReference type="InterPro" id="IPR003594">
    <property type="entry name" value="HATPase_dom"/>
</dbReference>
<evidence type="ECO:0000256" key="4">
    <source>
        <dbReference type="ARBA" id="ARBA00022553"/>
    </source>
</evidence>
<dbReference type="SMART" id="SM00091">
    <property type="entry name" value="PAS"/>
    <property type="match status" value="1"/>
</dbReference>
<feature type="domain" description="Histidine kinase" evidence="12">
    <location>
        <begin position="431"/>
        <end position="653"/>
    </location>
</feature>
<evidence type="ECO:0000256" key="8">
    <source>
        <dbReference type="ARBA" id="ARBA00022989"/>
    </source>
</evidence>
<dbReference type="SUPFAM" id="SSF55785">
    <property type="entry name" value="PYP-like sensor domain (PAS domain)"/>
    <property type="match status" value="1"/>
</dbReference>
<reference evidence="15 16" key="1">
    <citation type="submission" date="2019-11" db="EMBL/GenBank/DDBJ databases">
        <authorList>
            <person name="Zheng R.K."/>
            <person name="Sun C.M."/>
        </authorList>
    </citation>
    <scope>NUCLEOTIDE SEQUENCE [LARGE SCALE GENOMIC DNA]</scope>
    <source>
        <strain evidence="15 16">WC007</strain>
    </source>
</reference>
<evidence type="ECO:0000256" key="1">
    <source>
        <dbReference type="ARBA" id="ARBA00000085"/>
    </source>
</evidence>
<dbReference type="Gene3D" id="1.10.287.130">
    <property type="match status" value="1"/>
</dbReference>
<feature type="transmembrane region" description="Helical" evidence="11">
    <location>
        <begin position="265"/>
        <end position="289"/>
    </location>
</feature>
<dbReference type="SMART" id="SM00388">
    <property type="entry name" value="HisKA"/>
    <property type="match status" value="1"/>
</dbReference>
<dbReference type="EC" id="2.7.13.3" evidence="3"/>
<dbReference type="CDD" id="cd00082">
    <property type="entry name" value="HisKA"/>
    <property type="match status" value="1"/>
</dbReference>
<dbReference type="InterPro" id="IPR013656">
    <property type="entry name" value="PAS_4"/>
</dbReference>
<evidence type="ECO:0000256" key="9">
    <source>
        <dbReference type="ARBA" id="ARBA00023012"/>
    </source>
</evidence>
<keyword evidence="9" id="KW-0902">Two-component regulatory system</keyword>
<keyword evidence="4" id="KW-0597">Phosphoprotein</keyword>
<dbReference type="GO" id="GO:0000155">
    <property type="term" value="F:phosphorelay sensor kinase activity"/>
    <property type="evidence" value="ECO:0007669"/>
    <property type="project" value="InterPro"/>
</dbReference>
<dbReference type="SMART" id="SM01079">
    <property type="entry name" value="CHASE"/>
    <property type="match status" value="1"/>
</dbReference>
<keyword evidence="16" id="KW-1185">Reference proteome</keyword>
<dbReference type="InterPro" id="IPR035965">
    <property type="entry name" value="PAS-like_dom_sf"/>
</dbReference>
<dbReference type="AlphaFoldDB" id="A0A6I6K8H7"/>
<dbReference type="SUPFAM" id="SSF55874">
    <property type="entry name" value="ATPase domain of HSP90 chaperone/DNA topoisomerase II/histidine kinase"/>
    <property type="match status" value="1"/>
</dbReference>
<dbReference type="Pfam" id="PF00512">
    <property type="entry name" value="HisKA"/>
    <property type="match status" value="1"/>
</dbReference>
<evidence type="ECO:0000256" key="10">
    <source>
        <dbReference type="ARBA" id="ARBA00023136"/>
    </source>
</evidence>
<sequence length="660" mass="74250">MKPNEPLLKKLKPVFVGLIVLFILVGATVGYTRFKAGQWEKDIRARMVDYMTSKKSKLEKALYSRIYYTRGVAAYVSINPEISNDDYHELAKEYIRNDTVISSMALSKNCILNAIYPLEGHEAALGLNLLEHPERKVIVEKTIETHKTFVAGPAELVEGGIAFISYTPIFDKTSPGIEKFWGVTDIVIKMNALFNEAKLEQYDKDYVFALKGYNGTGEKGEVFWGDDTIFDENPVKVHIDLPNGTWVLAAVPEKGWKSYGDQDKVLFLLLTVSALVISILVAMFSRALIQLRQSERELKAIFASLDSLIIEFSREGKYLKVASQNRELLYLPAEELIGKSLEDIFDKERADFFKEAIKRCLDTKKLVVIEYDLEIDGEEHWFSARISYKSENSIIYNAYDITASKLKEKCVEESENQLKKMNESKDRFFSIIAHDLRSPLASQKSLVDLILQEYDNISTEERKELLVSLKESSHHVYILLENLLKWSMAQSGRIEVKPEEIDFGKRFAGVLKNFAMQAEIKNITFKNLLQPGLTVKTDANLTEVIFRNLLSNAVKFTNPGGEISITSEIEKNESGDFVKIGIRDSGIGISGGKMDLLFEPGKNHSTPGTGAEKGSGLGLILCKEFAELQGGTIQVESTLGKGSTFYLLLPLDYNCFGKDT</sequence>
<dbReference type="Gene3D" id="3.30.450.20">
    <property type="entry name" value="PAS domain"/>
    <property type="match status" value="1"/>
</dbReference>
<dbReference type="SUPFAM" id="SSF47384">
    <property type="entry name" value="Homodimeric domain of signal transducing histidine kinase"/>
    <property type="match status" value="1"/>
</dbReference>
<dbReference type="RefSeq" id="WP_158872264.1">
    <property type="nucleotide sequence ID" value="NZ_CP046401.1"/>
</dbReference>
<dbReference type="NCBIfam" id="TIGR00229">
    <property type="entry name" value="sensory_box"/>
    <property type="match status" value="1"/>
</dbReference>
<evidence type="ECO:0000256" key="5">
    <source>
        <dbReference type="ARBA" id="ARBA00022679"/>
    </source>
</evidence>
<keyword evidence="7" id="KW-0418">Kinase</keyword>
<keyword evidence="5" id="KW-0808">Transferase</keyword>
<evidence type="ECO:0000313" key="16">
    <source>
        <dbReference type="Proteomes" id="UP000428260"/>
    </source>
</evidence>
<evidence type="ECO:0000259" key="12">
    <source>
        <dbReference type="PROSITE" id="PS50109"/>
    </source>
</evidence>